<feature type="signal peptide" evidence="1">
    <location>
        <begin position="1"/>
        <end position="22"/>
    </location>
</feature>
<comment type="caution">
    <text evidence="3">The sequence shown here is derived from an EMBL/GenBank/DDBJ whole genome shotgun (WGS) entry which is preliminary data.</text>
</comment>
<proteinExistence type="predicted"/>
<dbReference type="EMBL" id="JACHNZ010000038">
    <property type="protein sequence ID" value="MBB4633250.1"/>
    <property type="molecule type" value="Genomic_DNA"/>
</dbReference>
<feature type="chain" id="PRO_5031167866" evidence="1">
    <location>
        <begin position="23"/>
        <end position="316"/>
    </location>
</feature>
<reference evidence="3 4" key="1">
    <citation type="submission" date="2020-08" db="EMBL/GenBank/DDBJ databases">
        <title>Genomic Encyclopedia of Type Strains, Phase IV (KMG-IV): sequencing the most valuable type-strain genomes for metagenomic binning, comparative biology and taxonomic classification.</title>
        <authorList>
            <person name="Goeker M."/>
        </authorList>
    </citation>
    <scope>NUCLEOTIDE SEQUENCE [LARGE SCALE GENOMIC DNA]</scope>
    <source>
        <strain evidence="3 4">DSM 17328</strain>
    </source>
</reference>
<dbReference type="InterPro" id="IPR012338">
    <property type="entry name" value="Beta-lactam/transpept-like"/>
</dbReference>
<keyword evidence="4" id="KW-1185">Reference proteome</keyword>
<dbReference type="EC" id="3.4.16.4" evidence="3"/>
<dbReference type="SUPFAM" id="SSF56601">
    <property type="entry name" value="beta-lactamase/transpeptidase-like"/>
    <property type="match status" value="1"/>
</dbReference>
<keyword evidence="1" id="KW-0732">Signal</keyword>
<dbReference type="GO" id="GO:0009002">
    <property type="term" value="F:serine-type D-Ala-D-Ala carboxypeptidase activity"/>
    <property type="evidence" value="ECO:0007669"/>
    <property type="project" value="UniProtKB-EC"/>
</dbReference>
<dbReference type="InterPro" id="IPR001466">
    <property type="entry name" value="Beta-lactam-related"/>
</dbReference>
<evidence type="ECO:0000259" key="2">
    <source>
        <dbReference type="Pfam" id="PF00144"/>
    </source>
</evidence>
<dbReference type="Pfam" id="PF00144">
    <property type="entry name" value="Beta-lactamase"/>
    <property type="match status" value="1"/>
</dbReference>
<keyword evidence="3" id="KW-0121">Carboxypeptidase</keyword>
<protein>
    <submittedName>
        <fullName evidence="3">D-alanyl-D-alanine carboxypeptidase</fullName>
        <ecNumber evidence="3">3.4.16.4</ecNumber>
    </submittedName>
</protein>
<dbReference type="Gene3D" id="3.40.710.10">
    <property type="entry name" value="DD-peptidase/beta-lactamase superfamily"/>
    <property type="match status" value="1"/>
</dbReference>
<evidence type="ECO:0000313" key="4">
    <source>
        <dbReference type="Proteomes" id="UP000566324"/>
    </source>
</evidence>
<organism evidence="3 4">
    <name type="scientific">Sphingosinicella soli</name>
    <dbReference type="NCBI Taxonomy" id="333708"/>
    <lineage>
        <taxon>Bacteria</taxon>
        <taxon>Pseudomonadati</taxon>
        <taxon>Pseudomonadota</taxon>
        <taxon>Alphaproteobacteria</taxon>
        <taxon>Sphingomonadales</taxon>
        <taxon>Sphingosinicellaceae</taxon>
        <taxon>Sphingosinicella</taxon>
    </lineage>
</organism>
<dbReference type="InterPro" id="IPR050789">
    <property type="entry name" value="Diverse_Enzym_Activities"/>
</dbReference>
<name>A0A7W7B3A7_9SPHN</name>
<evidence type="ECO:0000256" key="1">
    <source>
        <dbReference type="SAM" id="SignalP"/>
    </source>
</evidence>
<dbReference type="Proteomes" id="UP000566324">
    <property type="component" value="Unassembled WGS sequence"/>
</dbReference>
<dbReference type="AlphaFoldDB" id="A0A7W7B3A7"/>
<sequence>MTVWARLCVTVLAAFWTVAAHAGDLADRTAAFRAALEDARIEIGFPGATAGFVARDGTAVSVAVGVADTATRRPMPTEARMMSGSTGKTYVAAVTLALARNGDLDLDAPITRYLGTPDWLAALPNIDRITLRQLLMHRSGLRDHVDAPEFGQTLIRLAMTDPEAALTPQQCIAFLAGQSALFEPGRGYAYSDTGYLLAGLAIEAATGRRFYDLADALFIDPLNLHSTTPAAARRQKDLVQAYPAWPEGAQLPQTILEAPGLLRWNPASEWTGGGFVTTARDAAVWAHALYGGSAMRGRYLPEPLRSEPIADGSETR</sequence>
<feature type="domain" description="Beta-lactamase-related" evidence="2">
    <location>
        <begin position="35"/>
        <end position="305"/>
    </location>
</feature>
<accession>A0A7W7B3A7</accession>
<dbReference type="PANTHER" id="PTHR43283">
    <property type="entry name" value="BETA-LACTAMASE-RELATED"/>
    <property type="match status" value="1"/>
</dbReference>
<gene>
    <name evidence="3" type="ORF">GGQ98_002882</name>
</gene>
<dbReference type="RefSeq" id="WP_184070688.1">
    <property type="nucleotide sequence ID" value="NZ_JACHNZ010000038.1"/>
</dbReference>
<keyword evidence="3" id="KW-0378">Hydrolase</keyword>
<keyword evidence="3" id="KW-0645">Protease</keyword>
<evidence type="ECO:0000313" key="3">
    <source>
        <dbReference type="EMBL" id="MBB4633250.1"/>
    </source>
</evidence>